<sequence length="167" mass="18716">MFAGLHEGYSRRSLSYMIKLPIRVMHYRFIVGFERQLGGCDKFVGLNPHVTEYLPCGKKLVSLTIPIDPINRDPSLQHTDQVFYSPLGITLLTDPTALGWMISLAVTIAYCRAQWSLEGNLVPPYQCSLNLTLVACAVVSFQADEDSLDHYEELCNALEAKFVLESS</sequence>
<evidence type="ECO:0000313" key="1">
    <source>
        <dbReference type="EMBL" id="KER21814.1"/>
    </source>
</evidence>
<dbReference type="RefSeq" id="XP_009174444.1">
    <property type="nucleotide sequence ID" value="XM_009176180.1"/>
</dbReference>
<protein>
    <submittedName>
        <fullName evidence="1">Uncharacterized protein</fullName>
    </submittedName>
</protein>
<keyword evidence="2" id="KW-1185">Reference proteome</keyword>
<dbReference type="KEGG" id="ovi:T265_09950"/>
<dbReference type="EMBL" id="KL596939">
    <property type="protein sequence ID" value="KER21814.1"/>
    <property type="molecule type" value="Genomic_DNA"/>
</dbReference>
<gene>
    <name evidence="1" type="ORF">T265_09950</name>
</gene>
<dbReference type="Proteomes" id="UP000054324">
    <property type="component" value="Unassembled WGS sequence"/>
</dbReference>
<organism evidence="1 2">
    <name type="scientific">Opisthorchis viverrini</name>
    <name type="common">Southeast Asian liver fluke</name>
    <dbReference type="NCBI Taxonomy" id="6198"/>
    <lineage>
        <taxon>Eukaryota</taxon>
        <taxon>Metazoa</taxon>
        <taxon>Spiralia</taxon>
        <taxon>Lophotrochozoa</taxon>
        <taxon>Platyhelminthes</taxon>
        <taxon>Trematoda</taxon>
        <taxon>Digenea</taxon>
        <taxon>Opisthorchiida</taxon>
        <taxon>Opisthorchiata</taxon>
        <taxon>Opisthorchiidae</taxon>
        <taxon>Opisthorchis</taxon>
    </lineage>
</organism>
<dbReference type="CTD" id="20324118"/>
<dbReference type="OrthoDB" id="25987at2759"/>
<accession>A0A075A342</accession>
<name>A0A075A342_OPIVI</name>
<reference evidence="1 2" key="1">
    <citation type="submission" date="2013-11" db="EMBL/GenBank/DDBJ databases">
        <title>Opisthorchis viverrini - life in the bile duct.</title>
        <authorList>
            <person name="Young N.D."/>
            <person name="Nagarajan N."/>
            <person name="Lin S.J."/>
            <person name="Korhonen P.K."/>
            <person name="Jex A.R."/>
            <person name="Hall R.S."/>
            <person name="Safavi-Hemami H."/>
            <person name="Kaewkong W."/>
            <person name="Bertrand D."/>
            <person name="Gao S."/>
            <person name="Seet Q."/>
            <person name="Wongkham S."/>
            <person name="Teh B.T."/>
            <person name="Wongkham C."/>
            <person name="Intapan P.M."/>
            <person name="Maleewong W."/>
            <person name="Yang X."/>
            <person name="Hu M."/>
            <person name="Wang Z."/>
            <person name="Hofmann A."/>
            <person name="Sternberg P.W."/>
            <person name="Tan P."/>
            <person name="Wang J."/>
            <person name="Gasser R.B."/>
        </authorList>
    </citation>
    <scope>NUCLEOTIDE SEQUENCE [LARGE SCALE GENOMIC DNA]</scope>
</reference>
<proteinExistence type="predicted"/>
<evidence type="ECO:0000313" key="2">
    <source>
        <dbReference type="Proteomes" id="UP000054324"/>
    </source>
</evidence>
<dbReference type="AlphaFoldDB" id="A0A075A342"/>
<dbReference type="GeneID" id="20324118"/>